<evidence type="ECO:0000313" key="3">
    <source>
        <dbReference type="EMBL" id="CUQ38980.1"/>
    </source>
</evidence>
<reference evidence="4 5" key="1">
    <citation type="submission" date="2015-09" db="EMBL/GenBank/DDBJ databases">
        <authorList>
            <consortium name="Pathogen Informatics"/>
        </authorList>
    </citation>
    <scope>NUCLEOTIDE SEQUENCE [LARGE SCALE GENOMIC DNA]</scope>
    <source>
        <strain evidence="2 4">2789STDY5834861</strain>
        <strain evidence="3 5">2789STDY5834957</strain>
    </source>
</reference>
<dbReference type="Proteomes" id="UP000095645">
    <property type="component" value="Unassembled WGS sequence"/>
</dbReference>
<keyword evidence="1" id="KW-1133">Transmembrane helix</keyword>
<protein>
    <submittedName>
        <fullName evidence="2">Uncharacterized protein</fullName>
    </submittedName>
</protein>
<evidence type="ECO:0000313" key="2">
    <source>
        <dbReference type="EMBL" id="CUO03451.1"/>
    </source>
</evidence>
<dbReference type="InterPro" id="IPR046191">
    <property type="entry name" value="DUF6219"/>
</dbReference>
<dbReference type="AlphaFoldDB" id="A0A174BQT3"/>
<evidence type="ECO:0000313" key="4">
    <source>
        <dbReference type="Proteomes" id="UP000095645"/>
    </source>
</evidence>
<evidence type="ECO:0000313" key="5">
    <source>
        <dbReference type="Proteomes" id="UP000095762"/>
    </source>
</evidence>
<feature type="transmembrane region" description="Helical" evidence="1">
    <location>
        <begin position="32"/>
        <end position="49"/>
    </location>
</feature>
<dbReference type="Proteomes" id="UP000095762">
    <property type="component" value="Unassembled WGS sequence"/>
</dbReference>
<keyword evidence="1" id="KW-0472">Membrane</keyword>
<dbReference type="Pfam" id="PF19727">
    <property type="entry name" value="DUF6219"/>
    <property type="match status" value="1"/>
</dbReference>
<proteinExistence type="predicted"/>
<organism evidence="2 4">
    <name type="scientific">Blautia obeum</name>
    <dbReference type="NCBI Taxonomy" id="40520"/>
    <lineage>
        <taxon>Bacteria</taxon>
        <taxon>Bacillati</taxon>
        <taxon>Bacillota</taxon>
        <taxon>Clostridia</taxon>
        <taxon>Lachnospirales</taxon>
        <taxon>Lachnospiraceae</taxon>
        <taxon>Blautia</taxon>
    </lineage>
</organism>
<dbReference type="RefSeq" id="WP_008704269.1">
    <property type="nucleotide sequence ID" value="NZ_CYZP01000013.1"/>
</dbReference>
<feature type="transmembrane region" description="Helical" evidence="1">
    <location>
        <begin position="7"/>
        <end position="26"/>
    </location>
</feature>
<sequence>MKAHKYWSVGALITMIGTFYTGHKGLKSSHKYFALSSMLCMTMAIYTGHKMISGNRKKKVNKEKVTEREE</sequence>
<dbReference type="EMBL" id="CYZP01000013">
    <property type="protein sequence ID" value="CUO03451.1"/>
    <property type="molecule type" value="Genomic_DNA"/>
</dbReference>
<gene>
    <name evidence="2" type="ORF">ERS852476_01704</name>
    <name evidence="3" type="ORF">ERS852569_03581</name>
</gene>
<name>A0A174BQT3_9FIRM</name>
<evidence type="ECO:0000256" key="1">
    <source>
        <dbReference type="SAM" id="Phobius"/>
    </source>
</evidence>
<keyword evidence="1" id="KW-0812">Transmembrane</keyword>
<dbReference type="EMBL" id="CZBP01000041">
    <property type="protein sequence ID" value="CUQ38980.1"/>
    <property type="molecule type" value="Genomic_DNA"/>
</dbReference>
<accession>A0A174BQT3</accession>